<dbReference type="InterPro" id="IPR036305">
    <property type="entry name" value="RGS_sf"/>
</dbReference>
<name>A0AAN8GFM8_PATCE</name>
<evidence type="ECO:0000259" key="5">
    <source>
        <dbReference type="PROSITE" id="PS50195"/>
    </source>
</evidence>
<dbReference type="InterPro" id="IPR044926">
    <property type="entry name" value="RGS_subdomain_2"/>
</dbReference>
<comment type="caution">
    <text evidence="7">The sequence shown here is derived from an EMBL/GenBank/DDBJ whole genome shotgun (WGS) entry which is preliminary data.</text>
</comment>
<feature type="transmembrane region" description="Helical" evidence="3">
    <location>
        <begin position="12"/>
        <end position="43"/>
    </location>
</feature>
<accession>A0AAN8GFM8</accession>
<keyword evidence="3" id="KW-0472">Membrane</keyword>
<dbReference type="SUPFAM" id="SSF64268">
    <property type="entry name" value="PX domain"/>
    <property type="match status" value="1"/>
</dbReference>
<dbReference type="PROSITE" id="PS51207">
    <property type="entry name" value="PXA"/>
    <property type="match status" value="1"/>
</dbReference>
<evidence type="ECO:0000313" key="8">
    <source>
        <dbReference type="Proteomes" id="UP001347796"/>
    </source>
</evidence>
<sequence>MNLLGGNWKWVTLGLGLFFATFGSVIFLIIFYTLIFISGFLVIAHFYGQQKSEDVALFTLSTLALPSTGVYKITRKMNSVTKIKNFDKRMTGASVIDDVLKELLEFTIRDYIKTWYRTISDHDAFHVNIWQCVQKVVITFAHRTKEIDWMPYFTQRLVDDFASHIRLYRRVLDKKKRLPPEEAQSADIEELFFDLEVDMEDNMCRDLICLDPQAEKQYLQDLSDVLLFLLLSKEDFYNKPFRFIMREVLVNGVFIPTIDLLSDPDYINQYIAWLCQMSSFTKETFLTVIKNSESLEELEAVELKVEADITKWRAKDSGGNDDTLVKQNLNSLRFVKDTCKARIKRLQEGPLDSESLPEEPEFLKYHNLYILTLDDIMENNIALQAFIEFMTSKGGEQILFFYLNVEGFRTAAEQQITEAHKSKQTSNKAVEPDLQSLRRAAMIIYDQYLGEKATIKMKLPTELIKRTLQNIKDRMLSEDVFDAVQSRVYQILHSQYYEEFLQSNYYVKLLSELGMLKGSKTDDGDTISLDDEVCCKPRGSVSSSDDLLDNPMDQSPDTLSLDSVSSASSCGTQSGDSYISGQITQTGIVKETGKTYAIFAITVRRKTPDSEEETVTDVYRRYSDFHDLNMLIIEACPSLKGPQLPGKTVLKNMNQEFLEKRRKALDSYLRKLQKPELWSKFPVVEDLVTQFLAPGLWEKHKSEIARKMDTFVNPLRSSVKHVGQAVKNVPDGITDGFGKMFKANSNDISGTRIIDRGKVGKGLDPDDEENIPVRIMLLLMDEVFDLRHKNQSIRRMILVLLRQLISATFGDKINRKIVDHVDLMTSAEQMSEYLKAFRDSFWPNGNLAEPRITRDVHTKYRTQVYCKAKMLGSVPDELKTVLGADVVRMGVGRIFDMFQHKNLNKRILYVCLEGVLETMFSSNKFAELFRKLHSQSKRVQKVKAEKKK</sequence>
<organism evidence="7 8">
    <name type="scientific">Patella caerulea</name>
    <name type="common">Rayed Mediterranean limpet</name>
    <dbReference type="NCBI Taxonomy" id="87958"/>
    <lineage>
        <taxon>Eukaryota</taxon>
        <taxon>Metazoa</taxon>
        <taxon>Spiralia</taxon>
        <taxon>Lophotrochozoa</taxon>
        <taxon>Mollusca</taxon>
        <taxon>Gastropoda</taxon>
        <taxon>Patellogastropoda</taxon>
        <taxon>Patelloidea</taxon>
        <taxon>Patellidae</taxon>
        <taxon>Patella</taxon>
    </lineage>
</organism>
<dbReference type="SUPFAM" id="SSF48097">
    <property type="entry name" value="Regulator of G-protein signaling, RGS"/>
    <property type="match status" value="1"/>
</dbReference>
<dbReference type="Gene3D" id="3.30.1520.10">
    <property type="entry name" value="Phox-like domain"/>
    <property type="match status" value="1"/>
</dbReference>
<feature type="compositionally biased region" description="Low complexity" evidence="2">
    <location>
        <begin position="560"/>
        <end position="569"/>
    </location>
</feature>
<feature type="domain" description="PX" evidence="5">
    <location>
        <begin position="577"/>
        <end position="699"/>
    </location>
</feature>
<dbReference type="InterPro" id="IPR013937">
    <property type="entry name" value="Sorting_nexin_C"/>
</dbReference>
<keyword evidence="8" id="KW-1185">Reference proteome</keyword>
<dbReference type="Pfam" id="PF08628">
    <property type="entry name" value="Nexin_C"/>
    <property type="match status" value="1"/>
</dbReference>
<protein>
    <recommendedName>
        <fullName evidence="9">Sorting nexin-13</fullName>
    </recommendedName>
</protein>
<evidence type="ECO:0000259" key="4">
    <source>
        <dbReference type="PROSITE" id="PS50132"/>
    </source>
</evidence>
<dbReference type="Proteomes" id="UP001347796">
    <property type="component" value="Unassembled WGS sequence"/>
</dbReference>
<dbReference type="GO" id="GO:0035091">
    <property type="term" value="F:phosphatidylinositol binding"/>
    <property type="evidence" value="ECO:0007669"/>
    <property type="project" value="InterPro"/>
</dbReference>
<dbReference type="PANTHER" id="PTHR22775:SF3">
    <property type="entry name" value="SORTING NEXIN-13"/>
    <property type="match status" value="1"/>
</dbReference>
<keyword evidence="3" id="KW-0812">Transmembrane</keyword>
<dbReference type="SMART" id="SM00315">
    <property type="entry name" value="RGS"/>
    <property type="match status" value="1"/>
</dbReference>
<evidence type="ECO:0000256" key="1">
    <source>
        <dbReference type="ARBA" id="ARBA00010883"/>
    </source>
</evidence>
<feature type="region of interest" description="Disordered" evidence="2">
    <location>
        <begin position="538"/>
        <end position="573"/>
    </location>
</feature>
<reference evidence="7 8" key="1">
    <citation type="submission" date="2024-01" db="EMBL/GenBank/DDBJ databases">
        <title>The genome of the rayed Mediterranean limpet Patella caerulea (Linnaeus, 1758).</title>
        <authorList>
            <person name="Anh-Thu Weber A."/>
            <person name="Halstead-Nussloch G."/>
        </authorList>
    </citation>
    <scope>NUCLEOTIDE SEQUENCE [LARGE SCALE GENOMIC DNA]</scope>
    <source>
        <strain evidence="7">AATW-2023a</strain>
        <tissue evidence="7">Whole specimen</tissue>
    </source>
</reference>
<dbReference type="SMART" id="SM00312">
    <property type="entry name" value="PX"/>
    <property type="match status" value="1"/>
</dbReference>
<dbReference type="Pfam" id="PF02194">
    <property type="entry name" value="PXA"/>
    <property type="match status" value="1"/>
</dbReference>
<dbReference type="EMBL" id="JAZGQO010000021">
    <property type="protein sequence ID" value="KAK6165249.1"/>
    <property type="molecule type" value="Genomic_DNA"/>
</dbReference>
<evidence type="ECO:0008006" key="9">
    <source>
        <dbReference type="Google" id="ProtNLM"/>
    </source>
</evidence>
<dbReference type="PROSITE" id="PS50132">
    <property type="entry name" value="RGS"/>
    <property type="match status" value="1"/>
</dbReference>
<dbReference type="Pfam" id="PF00787">
    <property type="entry name" value="PX"/>
    <property type="match status" value="1"/>
</dbReference>
<proteinExistence type="inferred from homology"/>
<dbReference type="PANTHER" id="PTHR22775">
    <property type="entry name" value="SORTING NEXIN"/>
    <property type="match status" value="1"/>
</dbReference>
<keyword evidence="3" id="KW-1133">Transmembrane helix</keyword>
<dbReference type="InterPro" id="IPR001683">
    <property type="entry name" value="PX_dom"/>
</dbReference>
<dbReference type="InterPro" id="IPR016137">
    <property type="entry name" value="RGS"/>
</dbReference>
<dbReference type="AlphaFoldDB" id="A0AAN8GFM8"/>
<dbReference type="PROSITE" id="PS50195">
    <property type="entry name" value="PX"/>
    <property type="match status" value="1"/>
</dbReference>
<gene>
    <name evidence="7" type="ORF">SNE40_022210</name>
</gene>
<feature type="domain" description="RGS" evidence="4">
    <location>
        <begin position="372"/>
        <end position="510"/>
    </location>
</feature>
<comment type="similarity">
    <text evidence="1">Belongs to the sorting nexin family.</text>
</comment>
<evidence type="ECO:0000256" key="3">
    <source>
        <dbReference type="SAM" id="Phobius"/>
    </source>
</evidence>
<dbReference type="Gene3D" id="1.10.167.10">
    <property type="entry name" value="Regulator of G-protein Signalling 4, domain 2"/>
    <property type="match status" value="1"/>
</dbReference>
<dbReference type="InterPro" id="IPR036871">
    <property type="entry name" value="PX_dom_sf"/>
</dbReference>
<evidence type="ECO:0000259" key="6">
    <source>
        <dbReference type="PROSITE" id="PS51207"/>
    </source>
</evidence>
<evidence type="ECO:0000313" key="7">
    <source>
        <dbReference type="EMBL" id="KAK6165249.1"/>
    </source>
</evidence>
<dbReference type="SMART" id="SM00313">
    <property type="entry name" value="PXA"/>
    <property type="match status" value="1"/>
</dbReference>
<feature type="domain" description="PXA" evidence="6">
    <location>
        <begin position="93"/>
        <end position="279"/>
    </location>
</feature>
<dbReference type="Pfam" id="PF00615">
    <property type="entry name" value="RGS"/>
    <property type="match status" value="1"/>
</dbReference>
<dbReference type="GO" id="GO:0005769">
    <property type="term" value="C:early endosome"/>
    <property type="evidence" value="ECO:0007669"/>
    <property type="project" value="TreeGrafter"/>
</dbReference>
<dbReference type="InterPro" id="IPR003114">
    <property type="entry name" value="Phox_assoc"/>
</dbReference>
<evidence type="ECO:0000256" key="2">
    <source>
        <dbReference type="SAM" id="MobiDB-lite"/>
    </source>
</evidence>